<dbReference type="InterPro" id="IPR026669">
    <property type="entry name" value="Arsenite_MeTrfase-like"/>
</dbReference>
<accession>A0A9Q0F2J3</accession>
<dbReference type="GO" id="GO:0008168">
    <property type="term" value="F:methyltransferase activity"/>
    <property type="evidence" value="ECO:0007669"/>
    <property type="project" value="TreeGrafter"/>
</dbReference>
<reference evidence="1" key="2">
    <citation type="journal article" date="2023" name="Plants (Basel)">
        <title>Annotation of the Turnera subulata (Passifloraceae) Draft Genome Reveals the S-Locus Evolved after the Divergence of Turneroideae from Passifloroideae in a Stepwise Manner.</title>
        <authorList>
            <person name="Henning P.M."/>
            <person name="Roalson E.H."/>
            <person name="Mir W."/>
            <person name="McCubbin A.G."/>
            <person name="Shore J.S."/>
        </authorList>
    </citation>
    <scope>NUCLEOTIDE SEQUENCE</scope>
    <source>
        <strain evidence="1">F60SS</strain>
    </source>
</reference>
<sequence>MISNPKRQMAPSWLESWACRLVTGFLDRYITTGCLILEEEGGKSYTFQGTTTKCPLRVILKVHSPQFYWKVMTRADMGLADAYIDGDISFKDEHEGLLSLIMLLIANRDANKSITEVKKRRSWWTPMLFTAGIASSKLFFQHVLRKNSLTQARRNISRHYDLSNEVFAMFLGETMTYSAALFKDEDEDLNKAQMRKHSILIDKARIDSEHDILEIGCGWGTFAIEVVKQKGCKYTGITLSKEQLKFAEMKVKEAGLQDRIKFLLCDYRELHSHESKKYDRIISWQVFEMIEHVGHEYMEGFFGSCESLLAEDGLLVLQFTSLPDERYDENRHSSDFIKEYIFPGCCVPSLSMVTSAMVAASRLCVEHVENIGSHYYPTLRCWRKYFLENQSKIVAKGFDEKFIRTWEYYFDYCAAGFKTYTLGNYQVVFSRPGNIEALGNPYKGFPSAFSQ</sequence>
<dbReference type="InterPro" id="IPR029063">
    <property type="entry name" value="SAM-dependent_MTases_sf"/>
</dbReference>
<dbReference type="PIRSF" id="PIRSF003085">
    <property type="entry name" value="CMAS"/>
    <property type="match status" value="1"/>
</dbReference>
<dbReference type="Pfam" id="PF02353">
    <property type="entry name" value="CMAS"/>
    <property type="match status" value="1"/>
</dbReference>
<dbReference type="SUPFAM" id="SSF53335">
    <property type="entry name" value="S-adenosyl-L-methionine-dependent methyltransferases"/>
    <property type="match status" value="1"/>
</dbReference>
<dbReference type="Proteomes" id="UP001141552">
    <property type="component" value="Unassembled WGS sequence"/>
</dbReference>
<dbReference type="EMBL" id="JAKUCV010007569">
    <property type="protein sequence ID" value="KAJ4822830.1"/>
    <property type="molecule type" value="Genomic_DNA"/>
</dbReference>
<keyword evidence="2" id="KW-1185">Reference proteome</keyword>
<dbReference type="PANTHER" id="PTHR43675">
    <property type="entry name" value="ARSENITE METHYLTRANSFERASE"/>
    <property type="match status" value="1"/>
</dbReference>
<proteinExistence type="predicted"/>
<gene>
    <name evidence="1" type="ORF">Tsubulata_019319</name>
</gene>
<comment type="caution">
    <text evidence="1">The sequence shown here is derived from an EMBL/GenBank/DDBJ whole genome shotgun (WGS) entry which is preliminary data.</text>
</comment>
<dbReference type="CDD" id="cd02440">
    <property type="entry name" value="AdoMet_MTases"/>
    <property type="match status" value="1"/>
</dbReference>
<evidence type="ECO:0000313" key="1">
    <source>
        <dbReference type="EMBL" id="KAJ4822830.1"/>
    </source>
</evidence>
<reference evidence="1" key="1">
    <citation type="submission" date="2022-02" db="EMBL/GenBank/DDBJ databases">
        <authorList>
            <person name="Henning P.M."/>
            <person name="McCubbin A.G."/>
            <person name="Shore J.S."/>
        </authorList>
    </citation>
    <scope>NUCLEOTIDE SEQUENCE</scope>
    <source>
        <strain evidence="1">F60SS</strain>
        <tissue evidence="1">Leaves</tissue>
    </source>
</reference>
<dbReference type="AlphaFoldDB" id="A0A9Q0F2J3"/>
<organism evidence="1 2">
    <name type="scientific">Turnera subulata</name>
    <dbReference type="NCBI Taxonomy" id="218843"/>
    <lineage>
        <taxon>Eukaryota</taxon>
        <taxon>Viridiplantae</taxon>
        <taxon>Streptophyta</taxon>
        <taxon>Embryophyta</taxon>
        <taxon>Tracheophyta</taxon>
        <taxon>Spermatophyta</taxon>
        <taxon>Magnoliopsida</taxon>
        <taxon>eudicotyledons</taxon>
        <taxon>Gunneridae</taxon>
        <taxon>Pentapetalae</taxon>
        <taxon>rosids</taxon>
        <taxon>fabids</taxon>
        <taxon>Malpighiales</taxon>
        <taxon>Passifloraceae</taxon>
        <taxon>Turnera</taxon>
    </lineage>
</organism>
<protein>
    <recommendedName>
        <fullName evidence="3">Cyclopropane-fatty-acyl-phospholipid synthase</fullName>
    </recommendedName>
</protein>
<dbReference type="GO" id="GO:0008610">
    <property type="term" value="P:lipid biosynthetic process"/>
    <property type="evidence" value="ECO:0007669"/>
    <property type="project" value="InterPro"/>
</dbReference>
<dbReference type="InterPro" id="IPR003333">
    <property type="entry name" value="CMAS"/>
</dbReference>
<evidence type="ECO:0000313" key="2">
    <source>
        <dbReference type="Proteomes" id="UP001141552"/>
    </source>
</evidence>
<evidence type="ECO:0008006" key="3">
    <source>
        <dbReference type="Google" id="ProtNLM"/>
    </source>
</evidence>
<name>A0A9Q0F2J3_9ROSI</name>
<dbReference type="OrthoDB" id="14934at2759"/>
<dbReference type="Gene3D" id="3.40.50.150">
    <property type="entry name" value="Vaccinia Virus protein VP39"/>
    <property type="match status" value="1"/>
</dbReference>
<dbReference type="PANTHER" id="PTHR43675:SF25">
    <property type="entry name" value="CYCLOPROPANE FATTY ACID SYNTHASE"/>
    <property type="match status" value="1"/>
</dbReference>